<dbReference type="GeneID" id="75829195"/>
<keyword evidence="1" id="KW-0378">Hydrolase</keyword>
<protein>
    <submittedName>
        <fullName evidence="1">DEAD/DEAH box helicase</fullName>
    </submittedName>
</protein>
<keyword evidence="2" id="KW-1185">Reference proteome</keyword>
<reference evidence="1" key="2">
    <citation type="submission" date="2022-07" db="EMBL/GenBank/DDBJ databases">
        <authorList>
            <person name="Goncalves M.F.M."/>
            <person name="Hilario S."/>
            <person name="Van De Peer Y."/>
            <person name="Esteves A.C."/>
            <person name="Alves A."/>
        </authorList>
    </citation>
    <scope>NUCLEOTIDE SEQUENCE</scope>
    <source>
        <strain evidence="1">MUM 19.33</strain>
    </source>
</reference>
<comment type="caution">
    <text evidence="1">The sequence shown here is derived from an EMBL/GenBank/DDBJ whole genome shotgun (WGS) entry which is preliminary data.</text>
</comment>
<dbReference type="RefSeq" id="XP_051358476.1">
    <property type="nucleotide sequence ID" value="XM_051510646.1"/>
</dbReference>
<keyword evidence="1" id="KW-0347">Helicase</keyword>
<evidence type="ECO:0000313" key="1">
    <source>
        <dbReference type="EMBL" id="KAI6777620.1"/>
    </source>
</evidence>
<dbReference type="GO" id="GO:0004386">
    <property type="term" value="F:helicase activity"/>
    <property type="evidence" value="ECO:0007669"/>
    <property type="project" value="UniProtKB-KW"/>
</dbReference>
<evidence type="ECO:0000313" key="2">
    <source>
        <dbReference type="Proteomes" id="UP001055219"/>
    </source>
</evidence>
<proteinExistence type="predicted"/>
<dbReference type="OrthoDB" id="5097021at2759"/>
<keyword evidence="1" id="KW-0547">Nucleotide-binding</keyword>
<sequence>MLGWDPAIDLSAIYDDLTCLTPGWSFLEHPENRLSGIYKAMARRAWSSTFRGRALADAGHWLPGPCLAYLESGAKISTLGFSAFYITSGLLGRATETTSVRLENTKLAVRNVYVREG</sequence>
<accession>A0A9Q0BAJ2</accession>
<gene>
    <name evidence="1" type="ORF">J7T54_002686</name>
</gene>
<keyword evidence="1" id="KW-0067">ATP-binding</keyword>
<dbReference type="EMBL" id="JAGIXG020000150">
    <property type="protein sequence ID" value="KAI6777620.1"/>
    <property type="molecule type" value="Genomic_DNA"/>
</dbReference>
<dbReference type="AlphaFoldDB" id="A0A9Q0BAJ2"/>
<dbReference type="Proteomes" id="UP001055219">
    <property type="component" value="Unassembled WGS sequence"/>
</dbReference>
<reference evidence="1" key="1">
    <citation type="journal article" date="2021" name="J Fungi (Basel)">
        <title>Genomic and Metabolomic Analyses of the Marine Fungus Emericellopsis cladophorae: Insights into Saltwater Adaptability Mechanisms and Its Biosynthetic Potential.</title>
        <authorList>
            <person name="Goncalves M.F.M."/>
            <person name="Hilario S."/>
            <person name="Van de Peer Y."/>
            <person name="Esteves A.C."/>
            <person name="Alves A."/>
        </authorList>
    </citation>
    <scope>NUCLEOTIDE SEQUENCE</scope>
    <source>
        <strain evidence="1">MUM 19.33</strain>
    </source>
</reference>
<name>A0A9Q0BAJ2_9HYPO</name>
<organism evidence="1 2">
    <name type="scientific">Emericellopsis cladophorae</name>
    <dbReference type="NCBI Taxonomy" id="2686198"/>
    <lineage>
        <taxon>Eukaryota</taxon>
        <taxon>Fungi</taxon>
        <taxon>Dikarya</taxon>
        <taxon>Ascomycota</taxon>
        <taxon>Pezizomycotina</taxon>
        <taxon>Sordariomycetes</taxon>
        <taxon>Hypocreomycetidae</taxon>
        <taxon>Hypocreales</taxon>
        <taxon>Bionectriaceae</taxon>
        <taxon>Emericellopsis</taxon>
    </lineage>
</organism>